<evidence type="ECO:0000256" key="1">
    <source>
        <dbReference type="SAM" id="Phobius"/>
    </source>
</evidence>
<feature type="transmembrane region" description="Helical" evidence="1">
    <location>
        <begin position="44"/>
        <end position="64"/>
    </location>
</feature>
<evidence type="ECO:0000313" key="3">
    <source>
        <dbReference type="Proteomes" id="UP000494260"/>
    </source>
</evidence>
<keyword evidence="1" id="KW-0472">Membrane</keyword>
<dbReference type="Proteomes" id="UP000494260">
    <property type="component" value="Unassembled WGS sequence"/>
</dbReference>
<proteinExistence type="predicted"/>
<evidence type="ECO:0000313" key="2">
    <source>
        <dbReference type="EMBL" id="VWC62725.1"/>
    </source>
</evidence>
<keyword evidence="1" id="KW-0812">Transmembrane</keyword>
<organism evidence="2 3">
    <name type="scientific">Burkholderia lata (strain ATCC 17760 / DSM 23089 / LMG 22485 / NCIMB 9086 / R18194 / 383)</name>
    <dbReference type="NCBI Taxonomy" id="482957"/>
    <lineage>
        <taxon>Bacteria</taxon>
        <taxon>Pseudomonadati</taxon>
        <taxon>Pseudomonadota</taxon>
        <taxon>Betaproteobacteria</taxon>
        <taxon>Burkholderiales</taxon>
        <taxon>Burkholderiaceae</taxon>
        <taxon>Burkholderia</taxon>
        <taxon>Burkholderia cepacia complex</taxon>
    </lineage>
</organism>
<accession>A0A6P2TFW3</accession>
<keyword evidence="1" id="KW-1133">Transmembrane helix</keyword>
<gene>
    <name evidence="2" type="ORF">BLA18109_01831</name>
</gene>
<dbReference type="RefSeq" id="WP_174950161.1">
    <property type="nucleotide sequence ID" value="NZ_CABVQH010000004.1"/>
</dbReference>
<feature type="transmembrane region" description="Helical" evidence="1">
    <location>
        <begin position="76"/>
        <end position="97"/>
    </location>
</feature>
<dbReference type="EMBL" id="CABVQH010000004">
    <property type="protein sequence ID" value="VWC62725.1"/>
    <property type="molecule type" value="Genomic_DNA"/>
</dbReference>
<sequence>MKSTLKNAWNGQERLWKVWWLIGVPLGLLFIPLLALILGPTFPVPLRLAAFVFYIVPFCAWIRCAWMCAPNVENRIWTIVARGVIVYRIGSLGYLLFNLS</sequence>
<reference evidence="2 3" key="1">
    <citation type="submission" date="2019-09" db="EMBL/GenBank/DDBJ databases">
        <authorList>
            <person name="Depoorter E."/>
        </authorList>
    </citation>
    <scope>NUCLEOTIDE SEQUENCE [LARGE SCALE GENOMIC DNA]</scope>
    <source>
        <strain evidence="2">R-18109</strain>
    </source>
</reference>
<name>A0A6P2TFW3_BURL3</name>
<dbReference type="AlphaFoldDB" id="A0A6P2TFW3"/>
<protein>
    <recommendedName>
        <fullName evidence="4">Transmembrane protein</fullName>
    </recommendedName>
</protein>
<feature type="transmembrane region" description="Helical" evidence="1">
    <location>
        <begin position="18"/>
        <end position="38"/>
    </location>
</feature>
<evidence type="ECO:0008006" key="4">
    <source>
        <dbReference type="Google" id="ProtNLM"/>
    </source>
</evidence>